<dbReference type="Proteomes" id="UP000019376">
    <property type="component" value="Unassembled WGS sequence"/>
</dbReference>
<evidence type="ECO:0000256" key="1">
    <source>
        <dbReference type="SAM" id="MobiDB-lite"/>
    </source>
</evidence>
<evidence type="ECO:0000313" key="2">
    <source>
        <dbReference type="EMBL" id="EPS26809.1"/>
    </source>
</evidence>
<dbReference type="EMBL" id="KB644409">
    <property type="protein sequence ID" value="EPS26809.1"/>
    <property type="molecule type" value="Genomic_DNA"/>
</dbReference>
<gene>
    <name evidence="2" type="ORF">PDE_01748</name>
</gene>
<dbReference type="HOGENOM" id="CLU_2722991_0_0_1"/>
<feature type="compositionally biased region" description="Basic and acidic residues" evidence="1">
    <location>
        <begin position="37"/>
        <end position="48"/>
    </location>
</feature>
<name>S7Z9C1_PENO1</name>
<accession>S7Z9C1</accession>
<keyword evidence="3" id="KW-1185">Reference proteome</keyword>
<protein>
    <submittedName>
        <fullName evidence="2">Uncharacterized protein</fullName>
    </submittedName>
</protein>
<sequence>MPGHLHVATMVRIEHEAREFLEIEYPKLRDRQYKDHDFSELEAEHGMESKPYQPYSPIEREPPLWYDIVSPQ</sequence>
<organism evidence="2 3">
    <name type="scientific">Penicillium oxalicum (strain 114-2 / CGMCC 5302)</name>
    <name type="common">Penicillium decumbens</name>
    <dbReference type="NCBI Taxonomy" id="933388"/>
    <lineage>
        <taxon>Eukaryota</taxon>
        <taxon>Fungi</taxon>
        <taxon>Dikarya</taxon>
        <taxon>Ascomycota</taxon>
        <taxon>Pezizomycotina</taxon>
        <taxon>Eurotiomycetes</taxon>
        <taxon>Eurotiomycetidae</taxon>
        <taxon>Eurotiales</taxon>
        <taxon>Aspergillaceae</taxon>
        <taxon>Penicillium</taxon>
    </lineage>
</organism>
<feature type="region of interest" description="Disordered" evidence="1">
    <location>
        <begin position="37"/>
        <end position="59"/>
    </location>
</feature>
<dbReference type="AlphaFoldDB" id="S7Z9C1"/>
<proteinExistence type="predicted"/>
<reference evidence="2 3" key="1">
    <citation type="journal article" date="2013" name="PLoS ONE">
        <title>Genomic and secretomic analyses reveal unique features of the lignocellulolytic enzyme system of Penicillium decumbens.</title>
        <authorList>
            <person name="Liu G."/>
            <person name="Zhang L."/>
            <person name="Wei X."/>
            <person name="Zou G."/>
            <person name="Qin Y."/>
            <person name="Ma L."/>
            <person name="Li J."/>
            <person name="Zheng H."/>
            <person name="Wang S."/>
            <person name="Wang C."/>
            <person name="Xun L."/>
            <person name="Zhao G.-P."/>
            <person name="Zhou Z."/>
            <person name="Qu Y."/>
        </authorList>
    </citation>
    <scope>NUCLEOTIDE SEQUENCE [LARGE SCALE GENOMIC DNA]</scope>
    <source>
        <strain evidence="3">114-2 / CGMCC 5302</strain>
    </source>
</reference>
<evidence type="ECO:0000313" key="3">
    <source>
        <dbReference type="Proteomes" id="UP000019376"/>
    </source>
</evidence>